<dbReference type="UniPathway" id="UPA00074">
    <property type="reaction ID" value="UER00125"/>
</dbReference>
<feature type="domain" description="ATP-grasp" evidence="18">
    <location>
        <begin position="109"/>
        <end position="315"/>
    </location>
</feature>
<dbReference type="InterPro" id="IPR011054">
    <property type="entry name" value="Rudment_hybrid_motif"/>
</dbReference>
<dbReference type="SMART" id="SM01210">
    <property type="entry name" value="GARS_C"/>
    <property type="match status" value="1"/>
</dbReference>
<dbReference type="InterPro" id="IPR013815">
    <property type="entry name" value="ATP_grasp_subdomain_1"/>
</dbReference>
<keyword evidence="8 15" id="KW-0658">Purine biosynthesis</keyword>
<gene>
    <name evidence="15 19" type="primary">purD</name>
    <name evidence="19" type="ORF">GM160_11625</name>
</gene>
<dbReference type="PROSITE" id="PS00184">
    <property type="entry name" value="GARS"/>
    <property type="match status" value="1"/>
</dbReference>
<evidence type="ECO:0000256" key="9">
    <source>
        <dbReference type="ARBA" id="ARBA00022840"/>
    </source>
</evidence>
<dbReference type="HAMAP" id="MF_00138">
    <property type="entry name" value="GARS"/>
    <property type="match status" value="1"/>
</dbReference>
<dbReference type="Pfam" id="PF01071">
    <property type="entry name" value="GARS_A"/>
    <property type="match status" value="1"/>
</dbReference>
<comment type="pathway">
    <text evidence="3 15">Purine metabolism; IMP biosynthesis via de novo pathway; N(1)-(5-phospho-D-ribosyl)glycinamide from 5-phospho-alpha-D-ribose 1-diphosphate: step 2/2.</text>
</comment>
<dbReference type="FunFam" id="3.90.600.10:FF:000001">
    <property type="entry name" value="Trifunctional purine biosynthetic protein adenosine-3"/>
    <property type="match status" value="1"/>
</dbReference>
<evidence type="ECO:0000256" key="15">
    <source>
        <dbReference type="HAMAP-Rule" id="MF_00138"/>
    </source>
</evidence>
<evidence type="ECO:0000256" key="6">
    <source>
        <dbReference type="ARBA" id="ARBA00022723"/>
    </source>
</evidence>
<evidence type="ECO:0000256" key="10">
    <source>
        <dbReference type="ARBA" id="ARBA00022842"/>
    </source>
</evidence>
<dbReference type="FunFam" id="3.30.470.20:FF:000031">
    <property type="entry name" value="Phosphoribosylamine--glycine ligase"/>
    <property type="match status" value="1"/>
</dbReference>
<proteinExistence type="inferred from homology"/>
<feature type="region of interest" description="Disordered" evidence="17">
    <location>
        <begin position="210"/>
        <end position="229"/>
    </location>
</feature>
<evidence type="ECO:0000256" key="7">
    <source>
        <dbReference type="ARBA" id="ARBA00022741"/>
    </source>
</evidence>
<reference evidence="19 20" key="1">
    <citation type="submission" date="2019-11" db="EMBL/GenBank/DDBJ databases">
        <authorList>
            <person name="Zhang J."/>
            <person name="Sun C."/>
        </authorList>
    </citation>
    <scope>NUCLEOTIDE SEQUENCE [LARGE SCALE GENOMIC DNA]</scope>
    <source>
        <strain evidence="20">sp2</strain>
    </source>
</reference>
<accession>A0A6I6DCD1</accession>
<dbReference type="Proteomes" id="UP000427716">
    <property type="component" value="Chromosome"/>
</dbReference>
<keyword evidence="20" id="KW-1185">Reference proteome</keyword>
<dbReference type="PROSITE" id="PS50975">
    <property type="entry name" value="ATP_GRASP"/>
    <property type="match status" value="1"/>
</dbReference>
<dbReference type="Pfam" id="PF02844">
    <property type="entry name" value="GARS_N"/>
    <property type="match status" value="1"/>
</dbReference>
<evidence type="ECO:0000313" key="20">
    <source>
        <dbReference type="Proteomes" id="UP000427716"/>
    </source>
</evidence>
<dbReference type="GO" id="GO:0004637">
    <property type="term" value="F:phosphoribosylamine-glycine ligase activity"/>
    <property type="evidence" value="ECO:0007669"/>
    <property type="project" value="UniProtKB-UniRule"/>
</dbReference>
<dbReference type="Gene3D" id="3.30.1490.20">
    <property type="entry name" value="ATP-grasp fold, A domain"/>
    <property type="match status" value="1"/>
</dbReference>
<keyword evidence="11" id="KW-0464">Manganese</keyword>
<keyword evidence="9 16" id="KW-0067">ATP-binding</keyword>
<evidence type="ECO:0000256" key="5">
    <source>
        <dbReference type="ARBA" id="ARBA00022598"/>
    </source>
</evidence>
<dbReference type="Gene3D" id="3.30.470.20">
    <property type="entry name" value="ATP-grasp fold, B domain"/>
    <property type="match status" value="1"/>
</dbReference>
<dbReference type="GO" id="GO:0005524">
    <property type="term" value="F:ATP binding"/>
    <property type="evidence" value="ECO:0007669"/>
    <property type="project" value="UniProtKB-UniRule"/>
</dbReference>
<dbReference type="InterPro" id="IPR020560">
    <property type="entry name" value="PRibGlycinamide_synth_C-dom"/>
</dbReference>
<dbReference type="InterPro" id="IPR037123">
    <property type="entry name" value="PRibGlycinamide_synth_C_sf"/>
</dbReference>
<evidence type="ECO:0000256" key="2">
    <source>
        <dbReference type="ARBA" id="ARBA00001946"/>
    </source>
</evidence>
<comment type="similarity">
    <text evidence="12 15">Belongs to the GARS family.</text>
</comment>
<evidence type="ECO:0000256" key="13">
    <source>
        <dbReference type="ARBA" id="ARBA00042242"/>
    </source>
</evidence>
<dbReference type="SUPFAM" id="SSF51246">
    <property type="entry name" value="Rudiment single hybrid motif"/>
    <property type="match status" value="1"/>
</dbReference>
<dbReference type="InterPro" id="IPR011761">
    <property type="entry name" value="ATP-grasp"/>
</dbReference>
<evidence type="ECO:0000259" key="18">
    <source>
        <dbReference type="PROSITE" id="PS50975"/>
    </source>
</evidence>
<dbReference type="PANTHER" id="PTHR43472">
    <property type="entry name" value="PHOSPHORIBOSYLAMINE--GLYCINE LIGASE"/>
    <property type="match status" value="1"/>
</dbReference>
<dbReference type="InterPro" id="IPR020562">
    <property type="entry name" value="PRibGlycinamide_synth_N"/>
</dbReference>
<feature type="compositionally biased region" description="Basic and acidic residues" evidence="17">
    <location>
        <begin position="212"/>
        <end position="222"/>
    </location>
</feature>
<evidence type="ECO:0000256" key="11">
    <source>
        <dbReference type="ARBA" id="ARBA00023211"/>
    </source>
</evidence>
<keyword evidence="5 15" id="KW-0436">Ligase</keyword>
<dbReference type="Pfam" id="PF02843">
    <property type="entry name" value="GARS_C"/>
    <property type="match status" value="1"/>
</dbReference>
<dbReference type="InterPro" id="IPR000115">
    <property type="entry name" value="PRibGlycinamide_synth"/>
</dbReference>
<comment type="cofactor">
    <cofactor evidence="1">
        <name>Mn(2+)</name>
        <dbReference type="ChEBI" id="CHEBI:29035"/>
    </cofactor>
</comment>
<evidence type="ECO:0000256" key="17">
    <source>
        <dbReference type="SAM" id="MobiDB-lite"/>
    </source>
</evidence>
<evidence type="ECO:0000256" key="8">
    <source>
        <dbReference type="ARBA" id="ARBA00022755"/>
    </source>
</evidence>
<dbReference type="GO" id="GO:0006189">
    <property type="term" value="P:'de novo' IMP biosynthetic process"/>
    <property type="evidence" value="ECO:0007669"/>
    <property type="project" value="UniProtKB-UniRule"/>
</dbReference>
<dbReference type="NCBIfam" id="TIGR00877">
    <property type="entry name" value="purD"/>
    <property type="match status" value="1"/>
</dbReference>
<dbReference type="InterPro" id="IPR020561">
    <property type="entry name" value="PRibGlycinamid_synth_ATP-grasp"/>
</dbReference>
<dbReference type="SUPFAM" id="SSF52440">
    <property type="entry name" value="PreATP-grasp domain"/>
    <property type="match status" value="1"/>
</dbReference>
<evidence type="ECO:0000256" key="16">
    <source>
        <dbReference type="PROSITE-ProRule" id="PRU00409"/>
    </source>
</evidence>
<dbReference type="FunFam" id="3.40.50.20:FF:000006">
    <property type="entry name" value="Phosphoribosylamine--glycine ligase, chloroplastic"/>
    <property type="match status" value="1"/>
</dbReference>
<evidence type="ECO:0000256" key="1">
    <source>
        <dbReference type="ARBA" id="ARBA00001936"/>
    </source>
</evidence>
<dbReference type="KEGG" id="ghl:GM160_11625"/>
<comment type="catalytic activity">
    <reaction evidence="15">
        <text>5-phospho-beta-D-ribosylamine + glycine + ATP = N(1)-(5-phospho-beta-D-ribosyl)glycinamide + ADP + phosphate + H(+)</text>
        <dbReference type="Rhea" id="RHEA:17453"/>
        <dbReference type="ChEBI" id="CHEBI:15378"/>
        <dbReference type="ChEBI" id="CHEBI:30616"/>
        <dbReference type="ChEBI" id="CHEBI:43474"/>
        <dbReference type="ChEBI" id="CHEBI:57305"/>
        <dbReference type="ChEBI" id="CHEBI:58681"/>
        <dbReference type="ChEBI" id="CHEBI:143788"/>
        <dbReference type="ChEBI" id="CHEBI:456216"/>
        <dbReference type="EC" id="6.3.4.13"/>
    </reaction>
</comment>
<keyword evidence="10" id="KW-0460">Magnesium</keyword>
<sequence length="424" mass="44019">MKVLVIGGGGREHALAWKIAQSSRVETVFVAPGNPGTAAEAKCRNVPISATNVAELVAFAADNAIDLTVVGPEAPLVEGVVDTFRDAGLAIFGPTQKAAQLEGSKAFAKDFMERHGIPTAKYRVFDTAAPAIDFVHEHGAPVVVKADGLAAGKGVIVAQSIDEAEAAIRDIFAGQFGAAGARVVVESFLAGEEASFIVMVDGEHVLPMASSQDHKARDEGDKGPNTGGMGAYSPAPILDDAMIEKVMAQVIEPTVKGMALDGLPYTGFLYAGLMIGSDGEPQVLEFNCRFGDPETQPVLMRLDSDLVDLIEAGVNGTLDQVTAEWTPRAAVGVVLASAGYPESSSKGDVITGLDALPDGVKAFHAGTAEKDGQIVTNGGRVLCITALGETVEAAQQAAYAGVDQVQFEGGFCRRDIGWRAIGRG</sequence>
<dbReference type="InterPro" id="IPR016185">
    <property type="entry name" value="PreATP-grasp_dom_sf"/>
</dbReference>
<protein>
    <recommendedName>
        <fullName evidence="4 15">Phosphoribosylamine--glycine ligase</fullName>
        <ecNumber evidence="4 15">6.3.4.13</ecNumber>
    </recommendedName>
    <alternativeName>
        <fullName evidence="15">GARS</fullName>
    </alternativeName>
    <alternativeName>
        <fullName evidence="13 15">Glycinamide ribonucleotide synthetase</fullName>
    </alternativeName>
    <alternativeName>
        <fullName evidence="14 15">Phosphoribosylglycinamide synthetase</fullName>
    </alternativeName>
</protein>
<organism evidence="19 20">
    <name type="scientific">Guyparkeria halophila</name>
    <dbReference type="NCBI Taxonomy" id="47960"/>
    <lineage>
        <taxon>Bacteria</taxon>
        <taxon>Pseudomonadati</taxon>
        <taxon>Pseudomonadota</taxon>
        <taxon>Gammaproteobacteria</taxon>
        <taxon>Chromatiales</taxon>
        <taxon>Thioalkalibacteraceae</taxon>
        <taxon>Guyparkeria</taxon>
    </lineage>
</organism>
<keyword evidence="6" id="KW-0479">Metal-binding</keyword>
<dbReference type="SMART" id="SM01209">
    <property type="entry name" value="GARS_A"/>
    <property type="match status" value="1"/>
</dbReference>
<dbReference type="GO" id="GO:0046872">
    <property type="term" value="F:metal ion binding"/>
    <property type="evidence" value="ECO:0007669"/>
    <property type="project" value="UniProtKB-KW"/>
</dbReference>
<keyword evidence="7 16" id="KW-0547">Nucleotide-binding</keyword>
<dbReference type="EMBL" id="CP046415">
    <property type="protein sequence ID" value="QGT79472.1"/>
    <property type="molecule type" value="Genomic_DNA"/>
</dbReference>
<dbReference type="RefSeq" id="WP_156575253.1">
    <property type="nucleotide sequence ID" value="NZ_CP046415.1"/>
</dbReference>
<evidence type="ECO:0000313" key="19">
    <source>
        <dbReference type="EMBL" id="QGT79472.1"/>
    </source>
</evidence>
<evidence type="ECO:0000256" key="4">
    <source>
        <dbReference type="ARBA" id="ARBA00013255"/>
    </source>
</evidence>
<dbReference type="GO" id="GO:0009113">
    <property type="term" value="P:purine nucleobase biosynthetic process"/>
    <property type="evidence" value="ECO:0007669"/>
    <property type="project" value="InterPro"/>
</dbReference>
<dbReference type="Gene3D" id="3.40.50.20">
    <property type="match status" value="1"/>
</dbReference>
<dbReference type="AlphaFoldDB" id="A0A6I6DCD1"/>
<evidence type="ECO:0000256" key="14">
    <source>
        <dbReference type="ARBA" id="ARBA00042864"/>
    </source>
</evidence>
<dbReference type="EC" id="6.3.4.13" evidence="4 15"/>
<dbReference type="Gene3D" id="3.90.600.10">
    <property type="entry name" value="Phosphoribosylglycinamide synthetase, C-terminal domain"/>
    <property type="match status" value="1"/>
</dbReference>
<name>A0A6I6DCD1_9GAMM</name>
<dbReference type="SUPFAM" id="SSF56059">
    <property type="entry name" value="Glutathione synthetase ATP-binding domain-like"/>
    <property type="match status" value="1"/>
</dbReference>
<comment type="cofactor">
    <cofactor evidence="2">
        <name>Mg(2+)</name>
        <dbReference type="ChEBI" id="CHEBI:18420"/>
    </cofactor>
</comment>
<evidence type="ECO:0000256" key="12">
    <source>
        <dbReference type="ARBA" id="ARBA00038345"/>
    </source>
</evidence>
<dbReference type="InterPro" id="IPR020559">
    <property type="entry name" value="PRibGlycinamide_synth_CS"/>
</dbReference>
<dbReference type="PANTHER" id="PTHR43472:SF1">
    <property type="entry name" value="PHOSPHORIBOSYLAMINE--GLYCINE LIGASE, CHLOROPLASTIC"/>
    <property type="match status" value="1"/>
</dbReference>
<evidence type="ECO:0000256" key="3">
    <source>
        <dbReference type="ARBA" id="ARBA00005174"/>
    </source>
</evidence>